<reference evidence="4" key="1">
    <citation type="submission" date="2023-07" db="EMBL/GenBank/DDBJ databases">
        <title>Whole genome shotgun sequence of Streptomyces spororaveus NBRC 15456.</title>
        <authorList>
            <person name="Komaki H."/>
            <person name="Tamura T."/>
        </authorList>
    </citation>
    <scope>NUCLEOTIDE SEQUENCE [LARGE SCALE GENOMIC DNA]</scope>
    <source>
        <strain evidence="2 4">NBRC 15456</strain>
    </source>
</reference>
<keyword evidence="4" id="KW-1185">Reference proteome</keyword>
<feature type="region of interest" description="Disordered" evidence="1">
    <location>
        <begin position="23"/>
        <end position="64"/>
    </location>
</feature>
<evidence type="ECO:0000313" key="3">
    <source>
        <dbReference type="EMBL" id="GHI82634.1"/>
    </source>
</evidence>
<reference evidence="3" key="2">
    <citation type="submission" date="2024-05" db="EMBL/GenBank/DDBJ databases">
        <title>Whole genome shotgun sequence of Streptomyces spororaveus NBRC 15456.</title>
        <authorList>
            <person name="Komaki H."/>
            <person name="Tamura T."/>
        </authorList>
    </citation>
    <scope>NUCLEOTIDE SEQUENCE</scope>
    <source>
        <strain evidence="3">NBRC 15456</strain>
    </source>
</reference>
<name>A0ABQ3TQD1_9ACTN</name>
<evidence type="ECO:0000313" key="4">
    <source>
        <dbReference type="Proteomes" id="UP000608522"/>
    </source>
</evidence>
<sequence>MGSGCVGEEASAPADGFRAADAGASLTASASPTGRSQDAAAPNPWTRRLAAEPRTSPPTPPRVLFELDDESGEWLPVGVADNAAEAAAFIHGW</sequence>
<evidence type="ECO:0000256" key="1">
    <source>
        <dbReference type="SAM" id="MobiDB-lite"/>
    </source>
</evidence>
<gene>
    <name evidence="2" type="ORF">Sspor_00080</name>
    <name evidence="3" type="ORF">Sspor_81950</name>
</gene>
<organism evidence="3 4">
    <name type="scientific">Streptomyces spororaveus</name>
    <dbReference type="NCBI Taxonomy" id="284039"/>
    <lineage>
        <taxon>Bacteria</taxon>
        <taxon>Bacillati</taxon>
        <taxon>Actinomycetota</taxon>
        <taxon>Actinomycetes</taxon>
        <taxon>Kitasatosporales</taxon>
        <taxon>Streptomycetaceae</taxon>
        <taxon>Streptomyces</taxon>
    </lineage>
</organism>
<protein>
    <submittedName>
        <fullName evidence="3">Uncharacterized protein</fullName>
    </submittedName>
</protein>
<accession>A0ABQ3TQD1</accession>
<dbReference type="EMBL" id="BNED01000001">
    <property type="protein sequence ID" value="GHI74447.1"/>
    <property type="molecule type" value="Genomic_DNA"/>
</dbReference>
<dbReference type="EMBL" id="BNED01000010">
    <property type="protein sequence ID" value="GHI82634.1"/>
    <property type="molecule type" value="Genomic_DNA"/>
</dbReference>
<comment type="caution">
    <text evidence="3">The sequence shown here is derived from an EMBL/GenBank/DDBJ whole genome shotgun (WGS) entry which is preliminary data.</text>
</comment>
<proteinExistence type="predicted"/>
<dbReference type="Proteomes" id="UP000608522">
    <property type="component" value="Unassembled WGS sequence"/>
</dbReference>
<evidence type="ECO:0000313" key="2">
    <source>
        <dbReference type="EMBL" id="GHI74447.1"/>
    </source>
</evidence>